<name>A0A840WS72_9RHOB</name>
<evidence type="ECO:0000313" key="2">
    <source>
        <dbReference type="EMBL" id="MBB5516512.1"/>
    </source>
</evidence>
<accession>A0A840WS72</accession>
<dbReference type="AlphaFoldDB" id="A0A840WS72"/>
<comment type="caution">
    <text evidence="2">The sequence shown here is derived from an EMBL/GenBank/DDBJ whole genome shotgun (WGS) entry which is preliminary data.</text>
</comment>
<proteinExistence type="predicted"/>
<sequence length="103" mass="10798">MILIQAAIGIIIGAAVFGAAIWSAAQSYLKTGRLRYAHMVLLVLTLAGMASVSLMWPVIATVIGIALIIAGLYGVLIEERWNKLLPLAQAILGLALVAGLPFS</sequence>
<keyword evidence="1" id="KW-0812">Transmembrane</keyword>
<keyword evidence="3" id="KW-1185">Reference proteome</keyword>
<feature type="transmembrane region" description="Helical" evidence="1">
    <location>
        <begin position="84"/>
        <end position="102"/>
    </location>
</feature>
<evidence type="ECO:0000313" key="3">
    <source>
        <dbReference type="Proteomes" id="UP000553766"/>
    </source>
</evidence>
<gene>
    <name evidence="2" type="ORF">FHS89_002543</name>
</gene>
<keyword evidence="1" id="KW-0472">Membrane</keyword>
<feature type="transmembrane region" description="Helical" evidence="1">
    <location>
        <begin position="6"/>
        <end position="24"/>
    </location>
</feature>
<keyword evidence="1" id="KW-1133">Transmembrane helix</keyword>
<organism evidence="2 3">
    <name type="scientific">Rubricella aquisinus</name>
    <dbReference type="NCBI Taxonomy" id="2028108"/>
    <lineage>
        <taxon>Bacteria</taxon>
        <taxon>Pseudomonadati</taxon>
        <taxon>Pseudomonadota</taxon>
        <taxon>Alphaproteobacteria</taxon>
        <taxon>Rhodobacterales</taxon>
        <taxon>Paracoccaceae</taxon>
        <taxon>Rubricella</taxon>
    </lineage>
</organism>
<protein>
    <submittedName>
        <fullName evidence="2">Cbb3-type cytochrome oxidase subunit 1</fullName>
    </submittedName>
</protein>
<dbReference type="Proteomes" id="UP000553766">
    <property type="component" value="Unassembled WGS sequence"/>
</dbReference>
<dbReference type="RefSeq" id="WP_184012189.1">
    <property type="nucleotide sequence ID" value="NZ_JACIJS010000007.1"/>
</dbReference>
<reference evidence="2 3" key="1">
    <citation type="submission" date="2020-08" db="EMBL/GenBank/DDBJ databases">
        <title>Genomic Encyclopedia of Type Strains, Phase IV (KMG-IV): sequencing the most valuable type-strain genomes for metagenomic binning, comparative biology and taxonomic classification.</title>
        <authorList>
            <person name="Goeker M."/>
        </authorList>
    </citation>
    <scope>NUCLEOTIDE SEQUENCE [LARGE SCALE GENOMIC DNA]</scope>
    <source>
        <strain evidence="2 3">DSM 103377</strain>
    </source>
</reference>
<feature type="transmembrane region" description="Helical" evidence="1">
    <location>
        <begin position="58"/>
        <end position="77"/>
    </location>
</feature>
<dbReference type="EMBL" id="JACIJS010000007">
    <property type="protein sequence ID" value="MBB5516512.1"/>
    <property type="molecule type" value="Genomic_DNA"/>
</dbReference>
<evidence type="ECO:0000256" key="1">
    <source>
        <dbReference type="SAM" id="Phobius"/>
    </source>
</evidence>